<dbReference type="InterPro" id="IPR003347">
    <property type="entry name" value="JmjC_dom"/>
</dbReference>
<dbReference type="SUPFAM" id="SSF51197">
    <property type="entry name" value="Clavaminate synthase-like"/>
    <property type="match status" value="2"/>
</dbReference>
<reference evidence="7" key="1">
    <citation type="submission" date="2021-02" db="EMBL/GenBank/DDBJ databases">
        <authorList>
            <person name="Nowell W R."/>
        </authorList>
    </citation>
    <scope>NUCLEOTIDE SEQUENCE</scope>
</reference>
<name>A0A815E0M6_9BILA</name>
<feature type="domain" description="JmjC" evidence="6">
    <location>
        <begin position="435"/>
        <end position="580"/>
    </location>
</feature>
<feature type="domain" description="JmjC" evidence="6">
    <location>
        <begin position="194"/>
        <end position="348"/>
    </location>
</feature>
<evidence type="ECO:0000256" key="2">
    <source>
        <dbReference type="ARBA" id="ARBA00022490"/>
    </source>
</evidence>
<dbReference type="InterPro" id="IPR041667">
    <property type="entry name" value="Cupin_8"/>
</dbReference>
<feature type="chain" id="PRO_5032896041" evidence="4">
    <location>
        <begin position="26"/>
        <end position="598"/>
    </location>
</feature>
<evidence type="ECO:0000256" key="1">
    <source>
        <dbReference type="ARBA" id="ARBA00004496"/>
    </source>
</evidence>
<accession>A0A815E0M6</accession>
<dbReference type="Gene3D" id="2.170.140.10">
    <property type="entry name" value="Chitin binding domain"/>
    <property type="match status" value="1"/>
</dbReference>
<evidence type="ECO:0000259" key="6">
    <source>
        <dbReference type="PROSITE" id="PS51184"/>
    </source>
</evidence>
<evidence type="ECO:0000256" key="3">
    <source>
        <dbReference type="ARBA" id="ARBA00037342"/>
    </source>
</evidence>
<keyword evidence="2" id="KW-0963">Cytoplasm</keyword>
<comment type="caution">
    <text evidence="7">The sequence shown here is derived from an EMBL/GenBank/DDBJ whole genome shotgun (WGS) entry which is preliminary data.</text>
</comment>
<dbReference type="PROSITE" id="PS51184">
    <property type="entry name" value="JMJC"/>
    <property type="match status" value="2"/>
</dbReference>
<feature type="non-terminal residue" evidence="7">
    <location>
        <position position="598"/>
    </location>
</feature>
<dbReference type="SMART" id="SM00494">
    <property type="entry name" value="ChtBD2"/>
    <property type="match status" value="2"/>
</dbReference>
<evidence type="ECO:0000313" key="8">
    <source>
        <dbReference type="Proteomes" id="UP000663891"/>
    </source>
</evidence>
<dbReference type="PANTHER" id="PTHR12461:SF43">
    <property type="entry name" value="HSPB1-ASSOCIATED PROTEIN 1"/>
    <property type="match status" value="1"/>
</dbReference>
<dbReference type="GO" id="GO:0005737">
    <property type="term" value="C:cytoplasm"/>
    <property type="evidence" value="ECO:0007669"/>
    <property type="project" value="UniProtKB-SubCell"/>
</dbReference>
<dbReference type="InterPro" id="IPR002557">
    <property type="entry name" value="Chitin-bd_dom"/>
</dbReference>
<feature type="domain" description="Chitin-binding type-2" evidence="5">
    <location>
        <begin position="27"/>
        <end position="81"/>
    </location>
</feature>
<dbReference type="OrthoDB" id="47172at2759"/>
<proteinExistence type="predicted"/>
<sequence>MSKKRLFYSLIIFLHFILILQTAVAQNFKCEKDGFFPDKHDCWIYHICVGATHSVKACKDDLLFNPNKNECDWAMNVNCTHTSPGNNVSSTVSTQNVVRPSEIVGNNNLASESIFDDLCRSVDIGYIAHPTDCKQYAYCANGDRVQFEKDCIHIQSTVDDFLSWTTSTDNNSLSNDHPFSQYPNKEYFAYADYMRLPELFGNDQHPLIDMINWADMGLKDRCGKESTLWIGSQGSHTPCHYDTYGINFVAQIVGRKRWLLFPPDSPISQLQTRIPYEESSVYLDIEPMILDKFNNIDVYDITLEPGDVLFVPKHWWHFVSSIDSTTISVNSWLKQPNDNVEQIKEMLVRQIITSTMISHDYSSDQWLNHNEIDSDRVQFEKDCIHIQSTVDDFLSWTTSTDNNSLSNDHPFSQYPNKEYFAYADYMHLPELFGNDQHPLIDMINWSDMGLKDRCGKESTLWIGSQGSHTPCHYDTYGINFVAQIVGRKRWLLFPPDSAISQLQTRIPYEESSVYLDIEPMVLDKFHNIDVYDITLEPGDVLFVPKHWWHFVSSIDSITISVNSWLKQPNDNVEQIKEMLVRQIITSTMISHDYSSDQW</sequence>
<organism evidence="7 8">
    <name type="scientific">Adineta steineri</name>
    <dbReference type="NCBI Taxonomy" id="433720"/>
    <lineage>
        <taxon>Eukaryota</taxon>
        <taxon>Metazoa</taxon>
        <taxon>Spiralia</taxon>
        <taxon>Gnathifera</taxon>
        <taxon>Rotifera</taxon>
        <taxon>Eurotatoria</taxon>
        <taxon>Bdelloidea</taxon>
        <taxon>Adinetida</taxon>
        <taxon>Adinetidae</taxon>
        <taxon>Adineta</taxon>
    </lineage>
</organism>
<dbReference type="GO" id="GO:0005576">
    <property type="term" value="C:extracellular region"/>
    <property type="evidence" value="ECO:0007669"/>
    <property type="project" value="InterPro"/>
</dbReference>
<dbReference type="Gene3D" id="2.60.120.650">
    <property type="entry name" value="Cupin"/>
    <property type="match status" value="2"/>
</dbReference>
<gene>
    <name evidence="7" type="ORF">VCS650_LOCUS31451</name>
</gene>
<keyword evidence="4" id="KW-0732">Signal</keyword>
<dbReference type="EMBL" id="CAJNON010000538">
    <property type="protein sequence ID" value="CAF1308391.1"/>
    <property type="molecule type" value="Genomic_DNA"/>
</dbReference>
<comment type="function">
    <text evidence="3">May play a role in cellular stress response.</text>
</comment>
<dbReference type="Proteomes" id="UP000663891">
    <property type="component" value="Unassembled WGS sequence"/>
</dbReference>
<dbReference type="SMART" id="SM00558">
    <property type="entry name" value="JmjC"/>
    <property type="match status" value="2"/>
</dbReference>
<dbReference type="PANTHER" id="PTHR12461">
    <property type="entry name" value="HYPOXIA-INDUCIBLE FACTOR 1 ALPHA INHIBITOR-RELATED"/>
    <property type="match status" value="1"/>
</dbReference>
<feature type="signal peptide" evidence="4">
    <location>
        <begin position="1"/>
        <end position="25"/>
    </location>
</feature>
<protein>
    <submittedName>
        <fullName evidence="7">Uncharacterized protein</fullName>
    </submittedName>
</protein>
<dbReference type="GO" id="GO:0008061">
    <property type="term" value="F:chitin binding"/>
    <property type="evidence" value="ECO:0007669"/>
    <property type="project" value="InterPro"/>
</dbReference>
<dbReference type="PROSITE" id="PS50940">
    <property type="entry name" value="CHIT_BIND_II"/>
    <property type="match status" value="1"/>
</dbReference>
<evidence type="ECO:0000313" key="7">
    <source>
        <dbReference type="EMBL" id="CAF1308391.1"/>
    </source>
</evidence>
<dbReference type="Pfam" id="PF13621">
    <property type="entry name" value="Cupin_8"/>
    <property type="match status" value="2"/>
</dbReference>
<dbReference type="Pfam" id="PF01607">
    <property type="entry name" value="CBM_14"/>
    <property type="match status" value="1"/>
</dbReference>
<dbReference type="SUPFAM" id="SSF57625">
    <property type="entry name" value="Invertebrate chitin-binding proteins"/>
    <property type="match status" value="2"/>
</dbReference>
<dbReference type="AlphaFoldDB" id="A0A815E0M6"/>
<dbReference type="InterPro" id="IPR036508">
    <property type="entry name" value="Chitin-bd_dom_sf"/>
</dbReference>
<evidence type="ECO:0000259" key="5">
    <source>
        <dbReference type="PROSITE" id="PS50940"/>
    </source>
</evidence>
<evidence type="ECO:0000256" key="4">
    <source>
        <dbReference type="SAM" id="SignalP"/>
    </source>
</evidence>
<comment type="subcellular location">
    <subcellularLocation>
        <location evidence="1">Cytoplasm</location>
    </subcellularLocation>
</comment>